<evidence type="ECO:0000256" key="3">
    <source>
        <dbReference type="ARBA" id="ARBA00023125"/>
    </source>
</evidence>
<evidence type="ECO:0000313" key="7">
    <source>
        <dbReference type="Proteomes" id="UP001462502"/>
    </source>
</evidence>
<keyword evidence="3" id="KW-0238">DNA-binding</keyword>
<proteinExistence type="inferred from homology"/>
<dbReference type="PANTHER" id="PTHR30126:SF80">
    <property type="entry name" value="TRANSCRIPTIONAL REGULATOR-RELATED"/>
    <property type="match status" value="1"/>
</dbReference>
<evidence type="ECO:0000259" key="5">
    <source>
        <dbReference type="PROSITE" id="PS50931"/>
    </source>
</evidence>
<evidence type="ECO:0000313" key="6">
    <source>
        <dbReference type="EMBL" id="MEO9384217.1"/>
    </source>
</evidence>
<reference evidence="6 7" key="1">
    <citation type="submission" date="2024-05" db="EMBL/GenBank/DDBJ databases">
        <authorList>
            <person name="De Oliveira J.P."/>
            <person name="Noriler S.A."/>
            <person name="De Oliveira A.G."/>
            <person name="Sipoli D.S."/>
        </authorList>
    </citation>
    <scope>NUCLEOTIDE SEQUENCE [LARGE SCALE GENOMIC DNA]</scope>
    <source>
        <strain evidence="6 7">LABIM192</strain>
    </source>
</reference>
<comment type="caution">
    <text evidence="6">The sequence shown here is derived from an EMBL/GenBank/DDBJ whole genome shotgun (WGS) entry which is preliminary data.</text>
</comment>
<dbReference type="EMBL" id="JBDXMI010000001">
    <property type="protein sequence ID" value="MEO9384217.1"/>
    <property type="molecule type" value="Genomic_DNA"/>
</dbReference>
<evidence type="ECO:0000256" key="1">
    <source>
        <dbReference type="ARBA" id="ARBA00009437"/>
    </source>
</evidence>
<comment type="similarity">
    <text evidence="1">Belongs to the LysR transcriptional regulatory family.</text>
</comment>
<feature type="domain" description="HTH lysR-type" evidence="5">
    <location>
        <begin position="1"/>
        <end position="60"/>
    </location>
</feature>
<dbReference type="InterPro" id="IPR005119">
    <property type="entry name" value="LysR_subst-bd"/>
</dbReference>
<evidence type="ECO:0000256" key="2">
    <source>
        <dbReference type="ARBA" id="ARBA00023015"/>
    </source>
</evidence>
<keyword evidence="2" id="KW-0805">Transcription regulation</keyword>
<dbReference type="Gene3D" id="1.10.10.10">
    <property type="entry name" value="Winged helix-like DNA-binding domain superfamily/Winged helix DNA-binding domain"/>
    <property type="match status" value="1"/>
</dbReference>
<evidence type="ECO:0000256" key="4">
    <source>
        <dbReference type="ARBA" id="ARBA00023163"/>
    </source>
</evidence>
<dbReference type="InterPro" id="IPR000847">
    <property type="entry name" value="LysR_HTH_N"/>
</dbReference>
<dbReference type="Gene3D" id="3.40.190.290">
    <property type="match status" value="1"/>
</dbReference>
<dbReference type="PROSITE" id="PS50931">
    <property type="entry name" value="HTH_LYSR"/>
    <property type="match status" value="1"/>
</dbReference>
<dbReference type="SUPFAM" id="SSF46785">
    <property type="entry name" value="Winged helix' DNA-binding domain"/>
    <property type="match status" value="1"/>
</dbReference>
<dbReference type="Pfam" id="PF03466">
    <property type="entry name" value="LysR_substrate"/>
    <property type="match status" value="1"/>
</dbReference>
<accession>A0ABV0ISF7</accession>
<organism evidence="6 7">
    <name type="scientific">Chromobacterium phragmitis</name>
    <dbReference type="NCBI Taxonomy" id="2202141"/>
    <lineage>
        <taxon>Bacteria</taxon>
        <taxon>Pseudomonadati</taxon>
        <taxon>Pseudomonadota</taxon>
        <taxon>Betaproteobacteria</taxon>
        <taxon>Neisseriales</taxon>
        <taxon>Chromobacteriaceae</taxon>
        <taxon>Chromobacterium</taxon>
    </lineage>
</organism>
<sequence length="300" mass="33443">MKFNDLNVGYFFEAARLGGVRAAADHLNVAPSVVSRHIRQLEDDLGTLLFERHKKGMTPTDAGHVVLDYYRRHITEQEAVILSLEEMKGIHRGHIGIVTGGGVIDDLLEASKTFSQQYPNITYSIGIHGTNEIVSAIIADKAHIGIVFYSMPNPQLRVHRTATQPLYAIAARGHPLANAKQPISFARLTQEKLIMPDISFGVRQILRDAEKKERCQITPYIESNNFAVMVEYAIAGEAITIQPKFSVRKELENGSLVAIPIQQQNLEQAELHLITHQGRRLGEAPARLLEIISRTMPAFL</sequence>
<dbReference type="SUPFAM" id="SSF53850">
    <property type="entry name" value="Periplasmic binding protein-like II"/>
    <property type="match status" value="1"/>
</dbReference>
<dbReference type="InterPro" id="IPR036390">
    <property type="entry name" value="WH_DNA-bd_sf"/>
</dbReference>
<protein>
    <submittedName>
        <fullName evidence="6">LysR family transcriptional regulator</fullName>
    </submittedName>
</protein>
<gene>
    <name evidence="6" type="ORF">ABI908_08865</name>
</gene>
<dbReference type="Proteomes" id="UP001462502">
    <property type="component" value="Unassembled WGS sequence"/>
</dbReference>
<dbReference type="RefSeq" id="WP_347936696.1">
    <property type="nucleotide sequence ID" value="NZ_CP158160.1"/>
</dbReference>
<dbReference type="Pfam" id="PF00126">
    <property type="entry name" value="HTH_1"/>
    <property type="match status" value="1"/>
</dbReference>
<name>A0ABV0ISF7_9NEIS</name>
<dbReference type="PANTHER" id="PTHR30126">
    <property type="entry name" value="HTH-TYPE TRANSCRIPTIONAL REGULATOR"/>
    <property type="match status" value="1"/>
</dbReference>
<keyword evidence="4" id="KW-0804">Transcription</keyword>
<keyword evidence="7" id="KW-1185">Reference proteome</keyword>
<dbReference type="InterPro" id="IPR036388">
    <property type="entry name" value="WH-like_DNA-bd_sf"/>
</dbReference>